<evidence type="ECO:0000313" key="1">
    <source>
        <dbReference type="EMBL" id="KAL3526610.1"/>
    </source>
</evidence>
<reference evidence="1 2" key="1">
    <citation type="submission" date="2024-11" db="EMBL/GenBank/DDBJ databases">
        <title>A near-complete genome assembly of Cinchona calisaya.</title>
        <authorList>
            <person name="Lian D.C."/>
            <person name="Zhao X.W."/>
            <person name="Wei L."/>
        </authorList>
    </citation>
    <scope>NUCLEOTIDE SEQUENCE [LARGE SCALE GENOMIC DNA]</scope>
    <source>
        <tissue evidence="1">Nenye</tissue>
    </source>
</reference>
<sequence>MTLEPVCLEQVEEDEDINNVAKSYSDQSDGVVSFDELSVNPSNGGMEQNVSKELSSTSPGTKEIYVLRISKKDSNTAASSRWWWDPFGILPRSPSKPKASTAQEGLQQFPIQKIRKATNNFHYSFIIGFGGSDSVYKGHIDGIERVVAIRRSKSTRWLDEDQVSLAQWIKSGLRNNLSGYIDPYLTGKIAPECFRMFIEAASKCLLDKGIERPSLSDIVASLESALEQQEAADRAEDVLSATS</sequence>
<dbReference type="SUPFAM" id="SSF56112">
    <property type="entry name" value="Protein kinase-like (PK-like)"/>
    <property type="match status" value="1"/>
</dbReference>
<accession>A0ABD3A4D9</accession>
<proteinExistence type="predicted"/>
<dbReference type="EMBL" id="JBJUIK010000005">
    <property type="protein sequence ID" value="KAL3526610.1"/>
    <property type="molecule type" value="Genomic_DNA"/>
</dbReference>
<organism evidence="1 2">
    <name type="scientific">Cinchona calisaya</name>
    <dbReference type="NCBI Taxonomy" id="153742"/>
    <lineage>
        <taxon>Eukaryota</taxon>
        <taxon>Viridiplantae</taxon>
        <taxon>Streptophyta</taxon>
        <taxon>Embryophyta</taxon>
        <taxon>Tracheophyta</taxon>
        <taxon>Spermatophyta</taxon>
        <taxon>Magnoliopsida</taxon>
        <taxon>eudicotyledons</taxon>
        <taxon>Gunneridae</taxon>
        <taxon>Pentapetalae</taxon>
        <taxon>asterids</taxon>
        <taxon>lamiids</taxon>
        <taxon>Gentianales</taxon>
        <taxon>Rubiaceae</taxon>
        <taxon>Cinchonoideae</taxon>
        <taxon>Cinchoneae</taxon>
        <taxon>Cinchona</taxon>
    </lineage>
</organism>
<dbReference type="InterPro" id="IPR045272">
    <property type="entry name" value="ANXUR1/2-like"/>
</dbReference>
<gene>
    <name evidence="1" type="ORF">ACH5RR_011266</name>
</gene>
<protein>
    <submittedName>
        <fullName evidence="1">Uncharacterized protein</fullName>
    </submittedName>
</protein>
<dbReference type="PANTHER" id="PTHR27003">
    <property type="entry name" value="OS07G0166700 PROTEIN"/>
    <property type="match status" value="1"/>
</dbReference>
<name>A0ABD3A4D9_9GENT</name>
<comment type="caution">
    <text evidence="1">The sequence shown here is derived from an EMBL/GenBank/DDBJ whole genome shotgun (WGS) entry which is preliminary data.</text>
</comment>
<dbReference type="Proteomes" id="UP001630127">
    <property type="component" value="Unassembled WGS sequence"/>
</dbReference>
<dbReference type="InterPro" id="IPR011009">
    <property type="entry name" value="Kinase-like_dom_sf"/>
</dbReference>
<evidence type="ECO:0000313" key="2">
    <source>
        <dbReference type="Proteomes" id="UP001630127"/>
    </source>
</evidence>
<dbReference type="PANTHER" id="PTHR27003:SF460">
    <property type="entry name" value="RECEPTOR-LIKE PROTEIN KINASE FERONIA"/>
    <property type="match status" value="1"/>
</dbReference>
<dbReference type="AlphaFoldDB" id="A0ABD3A4D9"/>
<keyword evidence="2" id="KW-1185">Reference proteome</keyword>
<dbReference type="Gene3D" id="3.30.200.20">
    <property type="entry name" value="Phosphorylase Kinase, domain 1"/>
    <property type="match status" value="1"/>
</dbReference>